<accession>A0ABQ8TAN4</accession>
<evidence type="ECO:0000256" key="1">
    <source>
        <dbReference type="SAM" id="Coils"/>
    </source>
</evidence>
<keyword evidence="1" id="KW-0175">Coiled coil</keyword>
<dbReference type="EMBL" id="JAJSOF020000013">
    <property type="protein sequence ID" value="KAJ4443303.1"/>
    <property type="molecule type" value="Genomic_DNA"/>
</dbReference>
<proteinExistence type="predicted"/>
<reference evidence="3 4" key="1">
    <citation type="journal article" date="2022" name="Allergy">
        <title>Genome assembly and annotation of Periplaneta americana reveal a comprehensive cockroach allergen profile.</title>
        <authorList>
            <person name="Wang L."/>
            <person name="Xiong Q."/>
            <person name="Saelim N."/>
            <person name="Wang L."/>
            <person name="Nong W."/>
            <person name="Wan A.T."/>
            <person name="Shi M."/>
            <person name="Liu X."/>
            <person name="Cao Q."/>
            <person name="Hui J.H.L."/>
            <person name="Sookrung N."/>
            <person name="Leung T.F."/>
            <person name="Tungtrongchitr A."/>
            <person name="Tsui S.K.W."/>
        </authorList>
    </citation>
    <scope>NUCLEOTIDE SEQUENCE [LARGE SCALE GENOMIC DNA]</scope>
    <source>
        <strain evidence="3">PWHHKU_190912</strain>
    </source>
</reference>
<evidence type="ECO:0000259" key="2">
    <source>
        <dbReference type="Pfam" id="PF12366"/>
    </source>
</evidence>
<feature type="coiled-coil region" evidence="1">
    <location>
        <begin position="55"/>
        <end position="82"/>
    </location>
</feature>
<keyword evidence="4" id="KW-1185">Reference proteome</keyword>
<dbReference type="InterPro" id="IPR022110">
    <property type="entry name" value="CASC1_C"/>
</dbReference>
<organism evidence="3 4">
    <name type="scientific">Periplaneta americana</name>
    <name type="common">American cockroach</name>
    <name type="synonym">Blatta americana</name>
    <dbReference type="NCBI Taxonomy" id="6978"/>
    <lineage>
        <taxon>Eukaryota</taxon>
        <taxon>Metazoa</taxon>
        <taxon>Ecdysozoa</taxon>
        <taxon>Arthropoda</taxon>
        <taxon>Hexapoda</taxon>
        <taxon>Insecta</taxon>
        <taxon>Pterygota</taxon>
        <taxon>Neoptera</taxon>
        <taxon>Polyneoptera</taxon>
        <taxon>Dictyoptera</taxon>
        <taxon>Blattodea</taxon>
        <taxon>Blattoidea</taxon>
        <taxon>Blattidae</taxon>
        <taxon>Blattinae</taxon>
        <taxon>Periplaneta</taxon>
    </lineage>
</organism>
<evidence type="ECO:0000313" key="3">
    <source>
        <dbReference type="EMBL" id="KAJ4443303.1"/>
    </source>
</evidence>
<dbReference type="Pfam" id="PF12366">
    <property type="entry name" value="Casc1_C"/>
    <property type="match status" value="1"/>
</dbReference>
<evidence type="ECO:0000313" key="4">
    <source>
        <dbReference type="Proteomes" id="UP001148838"/>
    </source>
</evidence>
<comment type="caution">
    <text evidence="3">The sequence shown here is derived from an EMBL/GenBank/DDBJ whole genome shotgun (WGS) entry which is preliminary data.</text>
</comment>
<protein>
    <recommendedName>
        <fullName evidence="2">CASC1 C-terminal domain-containing protein</fullName>
    </recommendedName>
</protein>
<gene>
    <name evidence="3" type="ORF">ANN_04971</name>
</gene>
<sequence length="452" mass="51620">MLDRAFKVLKFDKKELKRTKFFVLDIERPTELLPVEFHEKYVPPPPPEPGQRRLPEEIEAELKKQEQELEKLAQISVEMSSQLAMLSKVVPPQKEEVEEESKEPAPDPELQKLVYVNIKLPGNVLWFEPPIVAGWDKNLGFWSTEDFHDLKFNEDKQVLTFRTGRFGPVGLAAFRYANLPYQTWELKPYKGEGVVFNITAAVMIVEFIIKGDKVCVNQLQNGATEALQEIVGKYYSPYQLRKLLCTGGVDLFPPHDAYCYIDGATPKHRAAEDHLYHCMALLSTSHSFAWSRWNLLAGRRNLVLQMREFVEKKRQASLFKGIFCYNEAAWSAVSREMQKITSSFVTVCTRLCYKHVPVTLVVLKYMEVALLLQHDYSLLLVTPLKACIVDCTEMSQSFSDEGVQGTKFCSDLYHLVLEQGSLGAASKINNIPFTLAETVFEMLVTTRVLSFS</sequence>
<dbReference type="PANTHER" id="PTHR20929:SF11">
    <property type="entry name" value="DYNEIN AXONEMAL INTERMEDIATE CHAIN 7"/>
    <property type="match status" value="1"/>
</dbReference>
<name>A0ABQ8TAN4_PERAM</name>
<dbReference type="Proteomes" id="UP001148838">
    <property type="component" value="Unassembled WGS sequence"/>
</dbReference>
<dbReference type="PANTHER" id="PTHR20929">
    <property type="entry name" value="LUNG ADENOMA SUSCEPTIBILITY 1-RELATED"/>
    <property type="match status" value="1"/>
</dbReference>
<dbReference type="InterPro" id="IPR023247">
    <property type="entry name" value="IC97/Dnai7-like"/>
</dbReference>
<feature type="domain" description="CASC1 C-terminal" evidence="2">
    <location>
        <begin position="141"/>
        <end position="316"/>
    </location>
</feature>